<dbReference type="InterPro" id="IPR015864">
    <property type="entry name" value="FAD_synthase"/>
</dbReference>
<dbReference type="UniPathway" id="UPA00277">
    <property type="reaction ID" value="UER00407"/>
</dbReference>
<reference evidence="16 17" key="1">
    <citation type="submission" date="2014-10" db="EMBL/GenBank/DDBJ databases">
        <title>Genome sequence of Clostridium aceticum DSM 1496.</title>
        <authorList>
            <person name="Poehlein A."/>
            <person name="Schiel-Bengelsdorf B."/>
            <person name="Gottschalk G."/>
            <person name="Duerre P."/>
            <person name="Daniel R."/>
        </authorList>
    </citation>
    <scope>NUCLEOTIDE SEQUENCE [LARGE SCALE GENOMIC DNA]</scope>
    <source>
        <strain evidence="16 17">DSM 1496</strain>
    </source>
</reference>
<dbReference type="GO" id="GO:0009231">
    <property type="term" value="P:riboflavin biosynthetic process"/>
    <property type="evidence" value="ECO:0007669"/>
    <property type="project" value="InterPro"/>
</dbReference>
<evidence type="ECO:0000256" key="10">
    <source>
        <dbReference type="ARBA" id="ARBA00022827"/>
    </source>
</evidence>
<dbReference type="EC" id="2.7.1.26" evidence="15"/>
<keyword evidence="4 15" id="KW-0285">Flavoprotein</keyword>
<evidence type="ECO:0000313" key="17">
    <source>
        <dbReference type="Proteomes" id="UP000035704"/>
    </source>
</evidence>
<name>A0A0D8I6L6_9CLOT</name>
<gene>
    <name evidence="16" type="primary">ribF</name>
    <name evidence="16" type="ORF">CACET_c19810</name>
</gene>
<dbReference type="CDD" id="cd02064">
    <property type="entry name" value="FAD_synthetase_N"/>
    <property type="match status" value="1"/>
</dbReference>
<dbReference type="SUPFAM" id="SSF52374">
    <property type="entry name" value="Nucleotidylyl transferase"/>
    <property type="match status" value="1"/>
</dbReference>
<dbReference type="Gene3D" id="2.40.30.30">
    <property type="entry name" value="Riboflavin kinase-like"/>
    <property type="match status" value="1"/>
</dbReference>
<sequence>MEVIYNHQEVNKKIEKGIALGNFDGVHMGHQKLIHHLLQKCQTKNLQPCVYTFMSHTMPVITNKGTLQYITNIDQKKKVFEDLGIELLVLDTFSKELMALSPEGFVEKILVQELNCKEVVVGFDYRFGYKAEGNPLLLKKLGEKYGFEVSIIDAVMMENEKISSTNIRQYLKNGDIEKVNLFLGRYFSLYSKVIHGDARGTKLGFPTANIFVDILQLIPKAGVYATLVKTGGEIYKGATAVGIKPTFEGKTPSIETFIMDFHGNLYDEYIEIYFVKRLRDEMKFDSPEDLVRQINKDIKEAKNHLQYNLNMLK</sequence>
<comment type="function">
    <text evidence="1">Catalyzes the phosphorylation of riboflavin to FMN followed by the adenylation of FMN to FAD.</text>
</comment>
<dbReference type="Gene3D" id="3.40.50.620">
    <property type="entry name" value="HUPs"/>
    <property type="match status" value="1"/>
</dbReference>
<comment type="catalytic activity">
    <reaction evidence="13 15">
        <text>riboflavin + ATP = FMN + ADP + H(+)</text>
        <dbReference type="Rhea" id="RHEA:14357"/>
        <dbReference type="ChEBI" id="CHEBI:15378"/>
        <dbReference type="ChEBI" id="CHEBI:30616"/>
        <dbReference type="ChEBI" id="CHEBI:57986"/>
        <dbReference type="ChEBI" id="CHEBI:58210"/>
        <dbReference type="ChEBI" id="CHEBI:456216"/>
        <dbReference type="EC" id="2.7.1.26"/>
    </reaction>
</comment>
<dbReference type="UniPathway" id="UPA00276">
    <property type="reaction ID" value="UER00406"/>
</dbReference>
<evidence type="ECO:0000256" key="4">
    <source>
        <dbReference type="ARBA" id="ARBA00022630"/>
    </source>
</evidence>
<comment type="pathway">
    <text evidence="3 15">Cofactor biosynthesis; FMN biosynthesis; FMN from riboflavin (ATP route): step 1/1.</text>
</comment>
<dbReference type="STRING" id="84022.CACET_c19810"/>
<keyword evidence="17" id="KW-1185">Reference proteome</keyword>
<keyword evidence="9 15" id="KW-0418">Kinase</keyword>
<evidence type="ECO:0000256" key="3">
    <source>
        <dbReference type="ARBA" id="ARBA00005201"/>
    </source>
</evidence>
<evidence type="ECO:0000256" key="1">
    <source>
        <dbReference type="ARBA" id="ARBA00002121"/>
    </source>
</evidence>
<proteinExistence type="inferred from homology"/>
<dbReference type="GO" id="GO:0009398">
    <property type="term" value="P:FMN biosynthetic process"/>
    <property type="evidence" value="ECO:0007669"/>
    <property type="project" value="UniProtKB-UniRule"/>
</dbReference>
<dbReference type="PATRIC" id="fig|84022.5.peg.1786"/>
<evidence type="ECO:0000256" key="15">
    <source>
        <dbReference type="PIRNR" id="PIRNR004491"/>
    </source>
</evidence>
<dbReference type="GO" id="GO:0008531">
    <property type="term" value="F:riboflavin kinase activity"/>
    <property type="evidence" value="ECO:0007669"/>
    <property type="project" value="UniProtKB-UniRule"/>
</dbReference>
<dbReference type="NCBIfam" id="NF004160">
    <property type="entry name" value="PRK05627.1-3"/>
    <property type="match status" value="1"/>
</dbReference>
<dbReference type="InterPro" id="IPR023465">
    <property type="entry name" value="Riboflavin_kinase_dom_sf"/>
</dbReference>
<keyword evidence="10 15" id="KW-0274">FAD</keyword>
<evidence type="ECO:0000256" key="12">
    <source>
        <dbReference type="ARBA" id="ARBA00023268"/>
    </source>
</evidence>
<keyword evidence="12" id="KW-0511">Multifunctional enzyme</keyword>
<dbReference type="EMBL" id="CP009687">
    <property type="protein sequence ID" value="AKL95429.1"/>
    <property type="molecule type" value="Genomic_DNA"/>
</dbReference>
<dbReference type="InterPro" id="IPR002606">
    <property type="entry name" value="Riboflavin_kinase_bac"/>
</dbReference>
<keyword evidence="11 15" id="KW-0067">ATP-binding</keyword>
<dbReference type="SUPFAM" id="SSF82114">
    <property type="entry name" value="Riboflavin kinase-like"/>
    <property type="match status" value="1"/>
</dbReference>
<comment type="catalytic activity">
    <reaction evidence="14 15">
        <text>FMN + ATP + H(+) = FAD + diphosphate</text>
        <dbReference type="Rhea" id="RHEA:17237"/>
        <dbReference type="ChEBI" id="CHEBI:15378"/>
        <dbReference type="ChEBI" id="CHEBI:30616"/>
        <dbReference type="ChEBI" id="CHEBI:33019"/>
        <dbReference type="ChEBI" id="CHEBI:57692"/>
        <dbReference type="ChEBI" id="CHEBI:58210"/>
        <dbReference type="EC" id="2.7.7.2"/>
    </reaction>
</comment>
<dbReference type="GO" id="GO:0005524">
    <property type="term" value="F:ATP binding"/>
    <property type="evidence" value="ECO:0007669"/>
    <property type="project" value="UniProtKB-UniRule"/>
</dbReference>
<keyword evidence="5 15" id="KW-0288">FMN</keyword>
<dbReference type="InterPro" id="IPR014729">
    <property type="entry name" value="Rossmann-like_a/b/a_fold"/>
</dbReference>
<dbReference type="RefSeq" id="WP_044825901.1">
    <property type="nucleotide sequence ID" value="NZ_CP009687.1"/>
</dbReference>
<protein>
    <recommendedName>
        <fullName evidence="15">Riboflavin biosynthesis protein</fullName>
    </recommendedName>
    <domain>
        <recommendedName>
            <fullName evidence="15">Riboflavin kinase</fullName>
            <ecNumber evidence="15">2.7.1.26</ecNumber>
        </recommendedName>
        <alternativeName>
            <fullName evidence="15">Flavokinase</fullName>
        </alternativeName>
    </domain>
    <domain>
        <recommendedName>
            <fullName evidence="15">FMN adenylyltransferase</fullName>
            <ecNumber evidence="15">2.7.7.2</ecNumber>
        </recommendedName>
        <alternativeName>
            <fullName evidence="15">FAD pyrophosphorylase</fullName>
        </alternativeName>
        <alternativeName>
            <fullName evidence="15">FAD synthase</fullName>
        </alternativeName>
    </domain>
</protein>
<comment type="similarity">
    <text evidence="15">Belongs to the ribF family.</text>
</comment>
<evidence type="ECO:0000313" key="16">
    <source>
        <dbReference type="EMBL" id="AKL95429.1"/>
    </source>
</evidence>
<dbReference type="AlphaFoldDB" id="A0A0D8I6L6"/>
<dbReference type="PANTHER" id="PTHR22749:SF6">
    <property type="entry name" value="RIBOFLAVIN KINASE"/>
    <property type="match status" value="1"/>
</dbReference>
<dbReference type="Pfam" id="PF06574">
    <property type="entry name" value="FAD_syn"/>
    <property type="match status" value="1"/>
</dbReference>
<evidence type="ECO:0000256" key="14">
    <source>
        <dbReference type="ARBA" id="ARBA00049494"/>
    </source>
</evidence>
<accession>A0A0D8I6L6</accession>
<keyword evidence="8 15" id="KW-0547">Nucleotide-binding</keyword>
<dbReference type="NCBIfam" id="TIGR00083">
    <property type="entry name" value="ribF"/>
    <property type="match status" value="1"/>
</dbReference>
<dbReference type="Proteomes" id="UP000035704">
    <property type="component" value="Chromosome"/>
</dbReference>
<dbReference type="InterPro" id="IPR023468">
    <property type="entry name" value="Riboflavin_kinase"/>
</dbReference>
<evidence type="ECO:0000256" key="13">
    <source>
        <dbReference type="ARBA" id="ARBA00047880"/>
    </source>
</evidence>
<evidence type="ECO:0000256" key="9">
    <source>
        <dbReference type="ARBA" id="ARBA00022777"/>
    </source>
</evidence>
<evidence type="ECO:0000256" key="6">
    <source>
        <dbReference type="ARBA" id="ARBA00022679"/>
    </source>
</evidence>
<dbReference type="OrthoDB" id="9803667at2"/>
<keyword evidence="7 15" id="KW-0548">Nucleotidyltransferase</keyword>
<dbReference type="InterPro" id="IPR015865">
    <property type="entry name" value="Riboflavin_kinase_bac/euk"/>
</dbReference>
<dbReference type="FunFam" id="2.40.30.30:FF:000003">
    <property type="entry name" value="Riboflavin biosynthesis protein"/>
    <property type="match status" value="1"/>
</dbReference>
<evidence type="ECO:0000256" key="11">
    <source>
        <dbReference type="ARBA" id="ARBA00022840"/>
    </source>
</evidence>
<dbReference type="PANTHER" id="PTHR22749">
    <property type="entry name" value="RIBOFLAVIN KINASE/FMN ADENYLYLTRANSFERASE"/>
    <property type="match status" value="1"/>
</dbReference>
<keyword evidence="6 15" id="KW-0808">Transferase</keyword>
<evidence type="ECO:0000256" key="7">
    <source>
        <dbReference type="ARBA" id="ARBA00022695"/>
    </source>
</evidence>
<evidence type="ECO:0000256" key="8">
    <source>
        <dbReference type="ARBA" id="ARBA00022741"/>
    </source>
</evidence>
<dbReference type="SMART" id="SM00904">
    <property type="entry name" value="Flavokinase"/>
    <property type="match status" value="1"/>
</dbReference>
<comment type="pathway">
    <text evidence="2 15">Cofactor biosynthesis; FAD biosynthesis; FAD from FMN: step 1/1.</text>
</comment>
<dbReference type="PIRSF" id="PIRSF004491">
    <property type="entry name" value="FAD_Synth"/>
    <property type="match status" value="1"/>
</dbReference>
<evidence type="ECO:0000256" key="2">
    <source>
        <dbReference type="ARBA" id="ARBA00004726"/>
    </source>
</evidence>
<dbReference type="EC" id="2.7.7.2" evidence="15"/>
<dbReference type="Pfam" id="PF01687">
    <property type="entry name" value="Flavokinase"/>
    <property type="match status" value="1"/>
</dbReference>
<dbReference type="NCBIfam" id="NF004162">
    <property type="entry name" value="PRK05627.1-5"/>
    <property type="match status" value="1"/>
</dbReference>
<dbReference type="GO" id="GO:0003919">
    <property type="term" value="F:FMN adenylyltransferase activity"/>
    <property type="evidence" value="ECO:0007669"/>
    <property type="project" value="UniProtKB-UniRule"/>
</dbReference>
<organism evidence="16 17">
    <name type="scientific">Clostridium aceticum</name>
    <dbReference type="NCBI Taxonomy" id="84022"/>
    <lineage>
        <taxon>Bacteria</taxon>
        <taxon>Bacillati</taxon>
        <taxon>Bacillota</taxon>
        <taxon>Clostridia</taxon>
        <taxon>Eubacteriales</taxon>
        <taxon>Clostridiaceae</taxon>
        <taxon>Clostridium</taxon>
    </lineage>
</organism>
<dbReference type="KEGG" id="cace:CACET_c19810"/>
<dbReference type="GO" id="GO:0006747">
    <property type="term" value="P:FAD biosynthetic process"/>
    <property type="evidence" value="ECO:0007669"/>
    <property type="project" value="UniProtKB-UniRule"/>
</dbReference>
<dbReference type="FunFam" id="3.40.50.620:FF:000021">
    <property type="entry name" value="Riboflavin biosynthesis protein"/>
    <property type="match status" value="1"/>
</dbReference>
<evidence type="ECO:0000256" key="5">
    <source>
        <dbReference type="ARBA" id="ARBA00022643"/>
    </source>
</evidence>